<dbReference type="EMBL" id="CP036273">
    <property type="protein sequence ID" value="QDU22607.1"/>
    <property type="molecule type" value="Genomic_DNA"/>
</dbReference>
<dbReference type="InterPro" id="IPR027417">
    <property type="entry name" value="P-loop_NTPase"/>
</dbReference>
<gene>
    <name evidence="2" type="primary">ftsH_4</name>
    <name evidence="2" type="ORF">ETAA1_45900</name>
</gene>
<sequence>MPTPLDLYTADHKTLLAATAAAAGIDDPVAVQLDAYFHPVLTKATRGPIVPVNGVLVRDWDRDHTKTWPGIKFGARVYTLGGVRFARCCCTFHSDLYDYAYDFVAVDRKDYLKLFRLAVQAKREAAKPGLPPVLPPDHLETLRQNTLGYLDRTNLRRIKELGGRAKRGLLLTGPPGNGKTSACRWLWQECVRLRYEYKMVTPDAYRAARSSSNPVQAVKELFTVDRRGLVFFDDMDIALRDRNTVHETDDQAVFLSALDGIEVNEGVAYVFTTNCSLDLIDPAFKRPGRIDLVLHFHAPDPGLRRALIARWHADVLAGIDVDAAVRETAGYSFAEVEELKNLLILNFIEGNGWDWAWATQQFALNRQELANRASSRHVGFGVAEAARNGF</sequence>
<proteinExistence type="predicted"/>
<dbReference type="GO" id="GO:0008237">
    <property type="term" value="F:metallopeptidase activity"/>
    <property type="evidence" value="ECO:0007669"/>
    <property type="project" value="UniProtKB-KW"/>
</dbReference>
<dbReference type="PANTHER" id="PTHR23077">
    <property type="entry name" value="AAA-FAMILY ATPASE"/>
    <property type="match status" value="1"/>
</dbReference>
<dbReference type="Proteomes" id="UP000319576">
    <property type="component" value="Chromosome"/>
</dbReference>
<dbReference type="Pfam" id="PF00004">
    <property type="entry name" value="AAA"/>
    <property type="match status" value="1"/>
</dbReference>
<dbReference type="InterPro" id="IPR003593">
    <property type="entry name" value="AAA+_ATPase"/>
</dbReference>
<evidence type="ECO:0000259" key="1">
    <source>
        <dbReference type="SMART" id="SM00382"/>
    </source>
</evidence>
<name>A0A517XYK8_9BACT</name>
<dbReference type="RefSeq" id="WP_145242480.1">
    <property type="nucleotide sequence ID" value="NZ_CP036273.1"/>
</dbReference>
<dbReference type="InterPro" id="IPR050168">
    <property type="entry name" value="AAA_ATPase_domain"/>
</dbReference>
<keyword evidence="2" id="KW-0645">Protease</keyword>
<dbReference type="SUPFAM" id="SSF52540">
    <property type="entry name" value="P-loop containing nucleoside triphosphate hydrolases"/>
    <property type="match status" value="1"/>
</dbReference>
<organism evidence="2 3">
    <name type="scientific">Urbifossiella limnaea</name>
    <dbReference type="NCBI Taxonomy" id="2528023"/>
    <lineage>
        <taxon>Bacteria</taxon>
        <taxon>Pseudomonadati</taxon>
        <taxon>Planctomycetota</taxon>
        <taxon>Planctomycetia</taxon>
        <taxon>Gemmatales</taxon>
        <taxon>Gemmataceae</taxon>
        <taxon>Urbifossiella</taxon>
    </lineage>
</organism>
<dbReference type="SMART" id="SM00382">
    <property type="entry name" value="AAA"/>
    <property type="match status" value="1"/>
</dbReference>
<accession>A0A517XYK8</accession>
<reference evidence="2 3" key="1">
    <citation type="submission" date="2019-02" db="EMBL/GenBank/DDBJ databases">
        <title>Deep-cultivation of Planctomycetes and their phenomic and genomic characterization uncovers novel biology.</title>
        <authorList>
            <person name="Wiegand S."/>
            <person name="Jogler M."/>
            <person name="Boedeker C."/>
            <person name="Pinto D."/>
            <person name="Vollmers J."/>
            <person name="Rivas-Marin E."/>
            <person name="Kohn T."/>
            <person name="Peeters S.H."/>
            <person name="Heuer A."/>
            <person name="Rast P."/>
            <person name="Oberbeckmann S."/>
            <person name="Bunk B."/>
            <person name="Jeske O."/>
            <person name="Meyerdierks A."/>
            <person name="Storesund J.E."/>
            <person name="Kallscheuer N."/>
            <person name="Luecker S."/>
            <person name="Lage O.M."/>
            <person name="Pohl T."/>
            <person name="Merkel B.J."/>
            <person name="Hornburger P."/>
            <person name="Mueller R.-W."/>
            <person name="Bruemmer F."/>
            <person name="Labrenz M."/>
            <person name="Spormann A.M."/>
            <person name="Op den Camp H."/>
            <person name="Overmann J."/>
            <person name="Amann R."/>
            <person name="Jetten M.S.M."/>
            <person name="Mascher T."/>
            <person name="Medema M.H."/>
            <person name="Devos D.P."/>
            <person name="Kaster A.-K."/>
            <person name="Ovreas L."/>
            <person name="Rohde M."/>
            <person name="Galperin M.Y."/>
            <person name="Jogler C."/>
        </authorList>
    </citation>
    <scope>NUCLEOTIDE SEQUENCE [LARGE SCALE GENOMIC DNA]</scope>
    <source>
        <strain evidence="2 3">ETA_A1</strain>
    </source>
</reference>
<protein>
    <submittedName>
        <fullName evidence="2">ATP-dependent zinc metalloprotease FtsH</fullName>
        <ecNumber evidence="2">3.4.24.-</ecNumber>
    </submittedName>
</protein>
<keyword evidence="2" id="KW-0378">Hydrolase</keyword>
<keyword evidence="3" id="KW-1185">Reference proteome</keyword>
<dbReference type="KEGG" id="uli:ETAA1_45900"/>
<dbReference type="GO" id="GO:0016887">
    <property type="term" value="F:ATP hydrolysis activity"/>
    <property type="evidence" value="ECO:0007669"/>
    <property type="project" value="InterPro"/>
</dbReference>
<evidence type="ECO:0000313" key="3">
    <source>
        <dbReference type="Proteomes" id="UP000319576"/>
    </source>
</evidence>
<dbReference type="GO" id="GO:0006508">
    <property type="term" value="P:proteolysis"/>
    <property type="evidence" value="ECO:0007669"/>
    <property type="project" value="UniProtKB-KW"/>
</dbReference>
<dbReference type="InterPro" id="IPR003959">
    <property type="entry name" value="ATPase_AAA_core"/>
</dbReference>
<dbReference type="GO" id="GO:0005524">
    <property type="term" value="F:ATP binding"/>
    <property type="evidence" value="ECO:0007669"/>
    <property type="project" value="InterPro"/>
</dbReference>
<dbReference type="AlphaFoldDB" id="A0A517XYK8"/>
<feature type="domain" description="AAA+ ATPase" evidence="1">
    <location>
        <begin position="165"/>
        <end position="300"/>
    </location>
</feature>
<dbReference type="Gene3D" id="3.40.50.300">
    <property type="entry name" value="P-loop containing nucleotide triphosphate hydrolases"/>
    <property type="match status" value="1"/>
</dbReference>
<dbReference type="OrthoDB" id="9806903at2"/>
<dbReference type="EC" id="3.4.24.-" evidence="2"/>
<keyword evidence="2" id="KW-0482">Metalloprotease</keyword>
<dbReference type="CDD" id="cd19481">
    <property type="entry name" value="RecA-like_protease"/>
    <property type="match status" value="1"/>
</dbReference>
<evidence type="ECO:0000313" key="2">
    <source>
        <dbReference type="EMBL" id="QDU22607.1"/>
    </source>
</evidence>